<feature type="chain" id="PRO_5032556767" description="Transporter" evidence="1">
    <location>
        <begin position="19"/>
        <end position="279"/>
    </location>
</feature>
<evidence type="ECO:0000313" key="3">
    <source>
        <dbReference type="Proteomes" id="UP000463939"/>
    </source>
</evidence>
<accession>A0A809REL4</accession>
<sequence length="279" mass="31542">MRYTVIILSVFFATPAFATDARNYILMPEGSDVTEGRLTYSEITSPSTHTDNQTELLRHTHYFNIGSDLAAIGLIVPYTSLKQQSTRTNGYGDPVLMFAWGMYNMPALTPQQYALHDKNGWTSACAVFVTLPVGAYNSNNMLNTGGNRYTEKSECQAGWAHNGLLLEMVGGFTHYGDNNDYYHGNVLAQDNLYHFETHSSYKFTPRIWASLDTFYLHGGDVSLNNHDLNLQQNALSTGTIIRYAFDKHQYLRLLYQDTIMATNTSNKVNSITLSYIYLW</sequence>
<dbReference type="EMBL" id="AP021881">
    <property type="protein sequence ID" value="BBP00219.1"/>
    <property type="molecule type" value="Genomic_DNA"/>
</dbReference>
<gene>
    <name evidence="2" type="ORF">SFSGTM_09270</name>
</gene>
<keyword evidence="1" id="KW-0732">Signal</keyword>
<dbReference type="KEGG" id="sniv:SFSGTM_09270"/>
<name>A0A809REL4_9PROT</name>
<dbReference type="Proteomes" id="UP000463939">
    <property type="component" value="Chromosome"/>
</dbReference>
<feature type="signal peptide" evidence="1">
    <location>
        <begin position="1"/>
        <end position="18"/>
    </location>
</feature>
<organism evidence="2 3">
    <name type="scientific">Sulfuriferula nivalis</name>
    <dbReference type="NCBI Taxonomy" id="2675298"/>
    <lineage>
        <taxon>Bacteria</taxon>
        <taxon>Pseudomonadati</taxon>
        <taxon>Pseudomonadota</taxon>
        <taxon>Betaproteobacteria</taxon>
        <taxon>Nitrosomonadales</taxon>
        <taxon>Sulfuricellaceae</taxon>
        <taxon>Sulfuriferula</taxon>
    </lineage>
</organism>
<dbReference type="RefSeq" id="WP_162084173.1">
    <property type="nucleotide sequence ID" value="NZ_AP021881.1"/>
</dbReference>
<evidence type="ECO:0000256" key="1">
    <source>
        <dbReference type="SAM" id="SignalP"/>
    </source>
</evidence>
<dbReference type="AlphaFoldDB" id="A0A809REL4"/>
<reference evidence="3" key="1">
    <citation type="submission" date="2019-11" db="EMBL/GenBank/DDBJ databases">
        <title>Isolation and characterization of a novel species in the genus Sulfuriferula.</title>
        <authorList>
            <person name="Mochizuki J."/>
            <person name="Kojima H."/>
            <person name="Fukui M."/>
        </authorList>
    </citation>
    <scope>NUCLEOTIDE SEQUENCE [LARGE SCALE GENOMIC DNA]</scope>
    <source>
        <strain evidence="3">SGTM</strain>
    </source>
</reference>
<dbReference type="Pfam" id="PF13557">
    <property type="entry name" value="Phenol_MetA_deg"/>
    <property type="match status" value="1"/>
</dbReference>
<evidence type="ECO:0008006" key="4">
    <source>
        <dbReference type="Google" id="ProtNLM"/>
    </source>
</evidence>
<dbReference type="InterPro" id="IPR025737">
    <property type="entry name" value="FApF"/>
</dbReference>
<keyword evidence="3" id="KW-1185">Reference proteome</keyword>
<proteinExistence type="predicted"/>
<protein>
    <recommendedName>
        <fullName evidence="4">Transporter</fullName>
    </recommendedName>
</protein>
<evidence type="ECO:0000313" key="2">
    <source>
        <dbReference type="EMBL" id="BBP00219.1"/>
    </source>
</evidence>